<dbReference type="InterPro" id="IPR050093">
    <property type="entry name" value="ABC_SmlMolc_Importer"/>
</dbReference>
<evidence type="ECO:0000256" key="5">
    <source>
        <dbReference type="ARBA" id="ARBA00023136"/>
    </source>
</evidence>
<dbReference type="PANTHER" id="PTHR42781:SF5">
    <property type="entry name" value="PUTRESCINE TRANSPORT ATP-BINDING PROTEIN POTG"/>
    <property type="match status" value="1"/>
</dbReference>
<keyword evidence="4" id="KW-1278">Translocase</keyword>
<dbReference type="InterPro" id="IPR003439">
    <property type="entry name" value="ABC_transporter-like_ATP-bd"/>
</dbReference>
<dbReference type="InterPro" id="IPR027417">
    <property type="entry name" value="P-loop_NTPase"/>
</dbReference>
<keyword evidence="8" id="KW-1185">Reference proteome</keyword>
<evidence type="ECO:0000259" key="6">
    <source>
        <dbReference type="Pfam" id="PF00005"/>
    </source>
</evidence>
<feature type="domain" description="ABC transporter" evidence="6">
    <location>
        <begin position="12"/>
        <end position="46"/>
    </location>
</feature>
<name>A0ABW7LI78_9BURK</name>
<evidence type="ECO:0000256" key="4">
    <source>
        <dbReference type="ARBA" id="ARBA00022967"/>
    </source>
</evidence>
<dbReference type="Proteomes" id="UP001609186">
    <property type="component" value="Unassembled WGS sequence"/>
</dbReference>
<dbReference type="SUPFAM" id="SSF52540">
    <property type="entry name" value="P-loop containing nucleoside triphosphate hydrolases"/>
    <property type="match status" value="1"/>
</dbReference>
<keyword evidence="2" id="KW-1003">Cell membrane</keyword>
<keyword evidence="3" id="KW-0997">Cell inner membrane</keyword>
<organism evidence="7 8">
    <name type="scientific">Burkholderia semiarida</name>
    <dbReference type="NCBI Taxonomy" id="2843303"/>
    <lineage>
        <taxon>Bacteria</taxon>
        <taxon>Pseudomonadati</taxon>
        <taxon>Pseudomonadota</taxon>
        <taxon>Betaproteobacteria</taxon>
        <taxon>Burkholderiales</taxon>
        <taxon>Burkholderiaceae</taxon>
        <taxon>Burkholderia</taxon>
        <taxon>Burkholderia cepacia complex</taxon>
    </lineage>
</organism>
<evidence type="ECO:0000256" key="1">
    <source>
        <dbReference type="ARBA" id="ARBA00022448"/>
    </source>
</evidence>
<comment type="caution">
    <text evidence="7">The sequence shown here is derived from an EMBL/GenBank/DDBJ whole genome shotgun (WGS) entry which is preliminary data.</text>
</comment>
<dbReference type="RefSeq" id="WP_395132242.1">
    <property type="nucleotide sequence ID" value="NZ_JBIMPM010000238.1"/>
</dbReference>
<dbReference type="GO" id="GO:0005524">
    <property type="term" value="F:ATP binding"/>
    <property type="evidence" value="ECO:0007669"/>
    <property type="project" value="UniProtKB-KW"/>
</dbReference>
<reference evidence="7 8" key="1">
    <citation type="submission" date="2024-10" db="EMBL/GenBank/DDBJ databases">
        <title>Burkholderia semiarida in Mexico.</title>
        <authorList>
            <person name="Estrada P."/>
        </authorList>
    </citation>
    <scope>NUCLEOTIDE SEQUENCE [LARGE SCALE GENOMIC DNA]</scope>
    <source>
        <strain evidence="7 8">CLM7-1</strain>
    </source>
</reference>
<evidence type="ECO:0000313" key="7">
    <source>
        <dbReference type="EMBL" id="MFH5256248.1"/>
    </source>
</evidence>
<keyword evidence="7" id="KW-0067">ATP-binding</keyword>
<dbReference type="Pfam" id="PF00005">
    <property type="entry name" value="ABC_tran"/>
    <property type="match status" value="1"/>
</dbReference>
<evidence type="ECO:0000256" key="3">
    <source>
        <dbReference type="ARBA" id="ARBA00022519"/>
    </source>
</evidence>
<sequence>RDAVPVGLGAQAQRYPAQLSGGQQQRVALARALASRPRLLLLDEPLSALDAQVRTELRSEIRQLQRQLGIASIMVTHDQEEALSMADRVVLMHQGRIEQQGSPEQLYARPVSQFAA</sequence>
<proteinExistence type="predicted"/>
<dbReference type="EMBL" id="JBIMPM010000238">
    <property type="protein sequence ID" value="MFH5256248.1"/>
    <property type="molecule type" value="Genomic_DNA"/>
</dbReference>
<dbReference type="Gene3D" id="3.40.50.300">
    <property type="entry name" value="P-loop containing nucleotide triphosphate hydrolases"/>
    <property type="match status" value="1"/>
</dbReference>
<feature type="non-terminal residue" evidence="7">
    <location>
        <position position="116"/>
    </location>
</feature>
<gene>
    <name evidence="7" type="ORF">ACGTRS_33990</name>
</gene>
<keyword evidence="7" id="KW-0547">Nucleotide-binding</keyword>
<evidence type="ECO:0000313" key="8">
    <source>
        <dbReference type="Proteomes" id="UP001609186"/>
    </source>
</evidence>
<keyword evidence="5" id="KW-0472">Membrane</keyword>
<dbReference type="PANTHER" id="PTHR42781">
    <property type="entry name" value="SPERMIDINE/PUTRESCINE IMPORT ATP-BINDING PROTEIN POTA"/>
    <property type="match status" value="1"/>
</dbReference>
<protein>
    <submittedName>
        <fullName evidence="7">ABC transporter ATP-binding protein</fullName>
    </submittedName>
</protein>
<accession>A0ABW7LI78</accession>
<feature type="non-terminal residue" evidence="7">
    <location>
        <position position="1"/>
    </location>
</feature>
<keyword evidence="1" id="KW-0813">Transport</keyword>
<evidence type="ECO:0000256" key="2">
    <source>
        <dbReference type="ARBA" id="ARBA00022475"/>
    </source>
</evidence>